<sequence>MSSRRVDNVEMTAGAALGIAPATEDRVTAVDGALRLAANGTGRITAFGAASHSDGDRSPSRPGPVAGGWAVWRTGLKMCRGAWLQGSLLAIMGTCLLLAAAPSTEAAVLPRSAEEPSRTIHYIDMENSAYELTDLMMIQSLQGLVNREEPRIWVLKNPIHLYDVQPGFSANSVMVERDFWFDRLTGYTKLPYTDPYALVAAFADELAGAVIYDEDVLDPTGAGNSGTFNYYTGGSSVNAEPNKSFLPSDTRVANLNVTAMLSARHGAVALTEEQLLKLENDYDVTLPVLADSGALGLDSWEEAYDYALTELAPYMRDDILAANPNYSLAMFDYIIANNIFTFHLKGDPQANSGLTTSEKAKLDALVEQAPGVAPIIGTWGGSTDEDAFGRYLNVKGKYALVTSESFNMSWTSGLPMVRPAASETTRSLVYDPTKVYISFTETDGDTLLFPHLKFPTWFALADREDYPIAWELTPLLAEIDPLATAYYNEQRGSNSYVTPVTGVGYIKYPMPDQYKDDYFELTDDYMAYMRQRTLRTMNYDRFDAAAYTPIPSVEGVFAGYGGLDPERPAVANNRETHFRYMGKPIFINYSFFDRTAISNYSGTEPAFFNVGAQYINTELLTDYIDNLPARFVVVTPGEMVDLYRQYAESVFEEITEAGFLASFTHDESGFLHTDDGSYISDGDHRVADGAHSWVYRFNLDDAETMLELEIDIANNYVVEASVNESVWNVVAQAASDIHDATNRQTLTLDLSSYLTSNSSNTVYVRFRDGSPTDGWGPSLYSVSVNGGIIEGVTSHDTLTSGKMLQDGEFLASPSGTYCLTMQTDGNLVLYSGSNPASNTGVVWQSGVTGTIGNYFAMMQTDGNLVVYQGTGPSNNLGYVWSSGTNGPTSAHLILKDDGKIYIYEGDAPASAGNLLWSRP</sequence>
<dbReference type="PROSITE" id="PS50927">
    <property type="entry name" value="BULB_LECTIN"/>
    <property type="match status" value="1"/>
</dbReference>
<dbReference type="SUPFAM" id="SSF51110">
    <property type="entry name" value="alpha-D-mannose-specific plant lectins"/>
    <property type="match status" value="1"/>
</dbReference>
<proteinExistence type="predicted"/>
<evidence type="ECO:0000313" key="2">
    <source>
        <dbReference type="EMBL" id="MFC7149903.1"/>
    </source>
</evidence>
<evidence type="ECO:0000259" key="1">
    <source>
        <dbReference type="PROSITE" id="PS50927"/>
    </source>
</evidence>
<dbReference type="Pfam" id="PF14323">
    <property type="entry name" value="GxGYxYP_C"/>
    <property type="match status" value="1"/>
</dbReference>
<reference evidence="3" key="1">
    <citation type="journal article" date="2019" name="Int. J. Syst. Evol. Microbiol.">
        <title>The Global Catalogue of Microorganisms (GCM) 10K type strain sequencing project: providing services to taxonomists for standard genome sequencing and annotation.</title>
        <authorList>
            <consortium name="The Broad Institute Genomics Platform"/>
            <consortium name="The Broad Institute Genome Sequencing Center for Infectious Disease"/>
            <person name="Wu L."/>
            <person name="Ma J."/>
        </authorList>
    </citation>
    <scope>NUCLEOTIDE SEQUENCE [LARGE SCALE GENOMIC DNA]</scope>
    <source>
        <strain evidence="3">KCTC 12907</strain>
    </source>
</reference>
<evidence type="ECO:0000313" key="3">
    <source>
        <dbReference type="Proteomes" id="UP001596378"/>
    </source>
</evidence>
<feature type="domain" description="Bulb-type lectin" evidence="1">
    <location>
        <begin position="795"/>
        <end position="915"/>
    </location>
</feature>
<dbReference type="InterPro" id="IPR001480">
    <property type="entry name" value="Bulb-type_lectin_dom"/>
</dbReference>
<dbReference type="InterPro" id="IPR025832">
    <property type="entry name" value="GxGYxYP_C"/>
</dbReference>
<dbReference type="Proteomes" id="UP001596378">
    <property type="component" value="Unassembled WGS sequence"/>
</dbReference>
<dbReference type="EMBL" id="JBHTAI010000008">
    <property type="protein sequence ID" value="MFC7149903.1"/>
    <property type="molecule type" value="Genomic_DNA"/>
</dbReference>
<dbReference type="PANTHER" id="PTHR37321">
    <property type="entry name" value="EXPORTED PROTEIN-RELATED"/>
    <property type="match status" value="1"/>
</dbReference>
<organism evidence="2 3">
    <name type="scientific">Cohnella cellulosilytica</name>
    <dbReference type="NCBI Taxonomy" id="986710"/>
    <lineage>
        <taxon>Bacteria</taxon>
        <taxon>Bacillati</taxon>
        <taxon>Bacillota</taxon>
        <taxon>Bacilli</taxon>
        <taxon>Bacillales</taxon>
        <taxon>Paenibacillaceae</taxon>
        <taxon>Cohnella</taxon>
    </lineage>
</organism>
<dbReference type="Gene3D" id="2.90.10.10">
    <property type="entry name" value="Bulb-type lectin domain"/>
    <property type="match status" value="2"/>
</dbReference>
<dbReference type="PANTHER" id="PTHR37321:SF1">
    <property type="entry name" value="EXPORTED PROTEIN"/>
    <property type="match status" value="1"/>
</dbReference>
<name>A0ABW2F9K4_9BACL</name>
<accession>A0ABW2F9K4</accession>
<keyword evidence="3" id="KW-1185">Reference proteome</keyword>
<comment type="caution">
    <text evidence="2">The sequence shown here is derived from an EMBL/GenBank/DDBJ whole genome shotgun (WGS) entry which is preliminary data.</text>
</comment>
<protein>
    <recommendedName>
        <fullName evidence="1">Bulb-type lectin domain-containing protein</fullName>
    </recommendedName>
</protein>
<gene>
    <name evidence="2" type="ORF">ACFQMJ_15360</name>
</gene>
<dbReference type="RefSeq" id="WP_378049448.1">
    <property type="nucleotide sequence ID" value="NZ_JBHMDN010000020.1"/>
</dbReference>
<dbReference type="InterPro" id="IPR036426">
    <property type="entry name" value="Bulb-type_lectin_dom_sf"/>
</dbReference>
<dbReference type="InterPro" id="IPR038410">
    <property type="entry name" value="GxGYxYP_C_sf"/>
</dbReference>
<dbReference type="Gene3D" id="3.20.20.490">
    <property type="entry name" value="GxGYxYP glycoside hydrolase, C-terminal domain"/>
    <property type="match status" value="1"/>
</dbReference>
<dbReference type="SMART" id="SM00108">
    <property type="entry name" value="B_lectin"/>
    <property type="match status" value="1"/>
</dbReference>